<comment type="caution">
    <text evidence="3">The sequence shown here is derived from an EMBL/GenBank/DDBJ whole genome shotgun (WGS) entry which is preliminary data.</text>
</comment>
<dbReference type="EMBL" id="JACIED010000005">
    <property type="protein sequence ID" value="MBB4009446.1"/>
    <property type="molecule type" value="Genomic_DNA"/>
</dbReference>
<dbReference type="RefSeq" id="WP_075613715.1">
    <property type="nucleotide sequence ID" value="NZ_JACIED010000005.1"/>
</dbReference>
<dbReference type="Proteomes" id="UP000185598">
    <property type="component" value="Unassembled WGS sequence"/>
</dbReference>
<dbReference type="STRING" id="887144.BJF91_07215"/>
<dbReference type="AlphaFoldDB" id="A0A1Q9A8U4"/>
<evidence type="ECO:0000313" key="5">
    <source>
        <dbReference type="Proteomes" id="UP000544107"/>
    </source>
</evidence>
<dbReference type="Proteomes" id="UP000544107">
    <property type="component" value="Unassembled WGS sequence"/>
</dbReference>
<evidence type="ECO:0000259" key="1">
    <source>
        <dbReference type="PROSITE" id="PS50914"/>
    </source>
</evidence>
<proteinExistence type="predicted"/>
<evidence type="ECO:0000313" key="2">
    <source>
        <dbReference type="EMBL" id="MBB4009446.1"/>
    </source>
</evidence>
<sequence length="93" mass="9884">MVFKPAKTFGETPEIIEENPAQAELEVAVAALLAESDGIDATEVEVTSIGDEICLMGSVLTEAEVDRAVEVALSVPGVYKVSVDLEIVNRTLH</sequence>
<feature type="domain" description="BON" evidence="1">
    <location>
        <begin position="21"/>
        <end position="89"/>
    </location>
</feature>
<name>A0A1Q9A8U4_9HYPH</name>
<evidence type="ECO:0000313" key="4">
    <source>
        <dbReference type="Proteomes" id="UP000185598"/>
    </source>
</evidence>
<dbReference type="EMBL" id="MKIN01000020">
    <property type="protein sequence ID" value="OLP51013.1"/>
    <property type="molecule type" value="Genomic_DNA"/>
</dbReference>
<gene>
    <name evidence="3" type="ORF">BJF91_07215</name>
    <name evidence="2" type="ORF">GGQ71_003734</name>
</gene>
<reference evidence="3 4" key="1">
    <citation type="submission" date="2016-09" db="EMBL/GenBank/DDBJ databases">
        <title>Rhizobium oryziradicis sp. nov., isolated from the root of rice.</title>
        <authorList>
            <person name="Zhao J."/>
            <person name="Zhang X."/>
        </authorList>
    </citation>
    <scope>NUCLEOTIDE SEQUENCE [LARGE SCALE GENOMIC DNA]</scope>
    <source>
        <strain evidence="3 4">14971</strain>
    </source>
</reference>
<dbReference type="OrthoDB" id="7916339at2"/>
<reference evidence="2 5" key="2">
    <citation type="submission" date="2020-08" db="EMBL/GenBank/DDBJ databases">
        <title>Genomic Encyclopedia of Type Strains, Phase IV (KMG-IV): sequencing the most valuable type-strain genomes for metagenomic binning, comparative biology and taxonomic classification.</title>
        <authorList>
            <person name="Goeker M."/>
        </authorList>
    </citation>
    <scope>NUCLEOTIDE SEQUENCE [LARGE SCALE GENOMIC DNA]</scope>
    <source>
        <strain evidence="2 5">DSM 100021</strain>
    </source>
</reference>
<protein>
    <submittedName>
        <fullName evidence="2">Osmotically-inducible protein OsmY</fullName>
    </submittedName>
</protein>
<evidence type="ECO:0000313" key="3">
    <source>
        <dbReference type="EMBL" id="OLP51013.1"/>
    </source>
</evidence>
<accession>A0A1Q9A8U4</accession>
<dbReference type="Pfam" id="PF04972">
    <property type="entry name" value="BON"/>
    <property type="match status" value="1"/>
</dbReference>
<keyword evidence="4" id="KW-1185">Reference proteome</keyword>
<dbReference type="PROSITE" id="PS50914">
    <property type="entry name" value="BON"/>
    <property type="match status" value="1"/>
</dbReference>
<dbReference type="InterPro" id="IPR007055">
    <property type="entry name" value="BON_dom"/>
</dbReference>
<organism evidence="3 4">
    <name type="scientific">Allorhizobium taibaishanense</name>
    <dbReference type="NCBI Taxonomy" id="887144"/>
    <lineage>
        <taxon>Bacteria</taxon>
        <taxon>Pseudomonadati</taxon>
        <taxon>Pseudomonadota</taxon>
        <taxon>Alphaproteobacteria</taxon>
        <taxon>Hyphomicrobiales</taxon>
        <taxon>Rhizobiaceae</taxon>
        <taxon>Rhizobium/Agrobacterium group</taxon>
        <taxon>Allorhizobium</taxon>
    </lineage>
</organism>